<dbReference type="Pfam" id="PF09618">
    <property type="entry name" value="Cas_Csy4"/>
    <property type="match status" value="1"/>
</dbReference>
<dbReference type="Gene3D" id="3.30.70.2540">
    <property type="entry name" value="CRISPR-associated endoribonuclease Cas6/Csy4"/>
    <property type="match status" value="1"/>
</dbReference>
<dbReference type="InterPro" id="IPR013396">
    <property type="entry name" value="CRISPR-assoc_prot_Csy4"/>
</dbReference>
<dbReference type="EMBL" id="MSDQ01000042">
    <property type="protein sequence ID" value="OLO10159.1"/>
    <property type="molecule type" value="Genomic_DNA"/>
</dbReference>
<dbReference type="Proteomes" id="UP000186806">
    <property type="component" value="Unassembled WGS sequence"/>
</dbReference>
<name>A0A1Q8T901_9GAMM</name>
<dbReference type="InterPro" id="IPR042564">
    <property type="entry name" value="CRISPR-Cas6/Csy4_sf"/>
</dbReference>
<gene>
    <name evidence="1" type="ORF">BTW10_16320</name>
</gene>
<reference evidence="1 2" key="1">
    <citation type="submission" date="2016-12" db="EMBL/GenBank/DDBJ databases">
        <title>Draft genome sequences of strains Salinicola socius SMB35, Salinicola sp. MH3R3-1 and Chromohalobacter sp. SMB17 from the Verkhnekamsk potash mining region of Russia.</title>
        <authorList>
            <person name="Mavrodi D.V."/>
            <person name="Olsson B.E."/>
            <person name="Korsakova E.S."/>
            <person name="Pyankova A."/>
            <person name="Mavrodi O.V."/>
            <person name="Plotnikova E.G."/>
        </authorList>
    </citation>
    <scope>NUCLEOTIDE SEQUENCE [LARGE SCALE GENOMIC DNA]</scope>
    <source>
        <strain evidence="1 2">SMB17</strain>
    </source>
</reference>
<proteinExistence type="predicted"/>
<sequence length="91" mass="10035">MVVQRRQLAVDVAARMGRADTGGASRVKCYARRHDISEEAARQCLSVSAERKISLPFVQVNSRSSGQRFALFIEHGGPWTSLQLDDSTIMG</sequence>
<organism evidence="1 2">
    <name type="scientific">Chromohalobacter japonicus</name>
    <dbReference type="NCBI Taxonomy" id="223900"/>
    <lineage>
        <taxon>Bacteria</taxon>
        <taxon>Pseudomonadati</taxon>
        <taxon>Pseudomonadota</taxon>
        <taxon>Gammaproteobacteria</taxon>
        <taxon>Oceanospirillales</taxon>
        <taxon>Halomonadaceae</taxon>
        <taxon>Chromohalobacter</taxon>
    </lineage>
</organism>
<evidence type="ECO:0000313" key="2">
    <source>
        <dbReference type="Proteomes" id="UP000186806"/>
    </source>
</evidence>
<dbReference type="GO" id="GO:0043571">
    <property type="term" value="P:maintenance of CRISPR repeat elements"/>
    <property type="evidence" value="ECO:0007669"/>
    <property type="project" value="InterPro"/>
</dbReference>
<evidence type="ECO:0000313" key="1">
    <source>
        <dbReference type="EMBL" id="OLO10159.1"/>
    </source>
</evidence>
<accession>A0A1Q8T901</accession>
<comment type="caution">
    <text evidence="1">The sequence shown here is derived from an EMBL/GenBank/DDBJ whole genome shotgun (WGS) entry which is preliminary data.</text>
</comment>
<dbReference type="AlphaFoldDB" id="A0A1Q8T901"/>
<dbReference type="GO" id="GO:0004519">
    <property type="term" value="F:endonuclease activity"/>
    <property type="evidence" value="ECO:0007669"/>
    <property type="project" value="InterPro"/>
</dbReference>
<protein>
    <submittedName>
        <fullName evidence="1">Uncharacterized protein</fullName>
    </submittedName>
</protein>
<keyword evidence="2" id="KW-1185">Reference proteome</keyword>